<organism evidence="1 2">
    <name type="scientific">Pluteus cervinus</name>
    <dbReference type="NCBI Taxonomy" id="181527"/>
    <lineage>
        <taxon>Eukaryota</taxon>
        <taxon>Fungi</taxon>
        <taxon>Dikarya</taxon>
        <taxon>Basidiomycota</taxon>
        <taxon>Agaricomycotina</taxon>
        <taxon>Agaricomycetes</taxon>
        <taxon>Agaricomycetidae</taxon>
        <taxon>Agaricales</taxon>
        <taxon>Pluteineae</taxon>
        <taxon>Pluteaceae</taxon>
        <taxon>Pluteus</taxon>
    </lineage>
</organism>
<reference evidence="1 2" key="1">
    <citation type="journal article" date="2019" name="Nat. Ecol. Evol.">
        <title>Megaphylogeny resolves global patterns of mushroom evolution.</title>
        <authorList>
            <person name="Varga T."/>
            <person name="Krizsan K."/>
            <person name="Foldi C."/>
            <person name="Dima B."/>
            <person name="Sanchez-Garcia M."/>
            <person name="Sanchez-Ramirez S."/>
            <person name="Szollosi G.J."/>
            <person name="Szarkandi J.G."/>
            <person name="Papp V."/>
            <person name="Albert L."/>
            <person name="Andreopoulos W."/>
            <person name="Angelini C."/>
            <person name="Antonin V."/>
            <person name="Barry K.W."/>
            <person name="Bougher N.L."/>
            <person name="Buchanan P."/>
            <person name="Buyck B."/>
            <person name="Bense V."/>
            <person name="Catcheside P."/>
            <person name="Chovatia M."/>
            <person name="Cooper J."/>
            <person name="Damon W."/>
            <person name="Desjardin D."/>
            <person name="Finy P."/>
            <person name="Geml J."/>
            <person name="Haridas S."/>
            <person name="Hughes K."/>
            <person name="Justo A."/>
            <person name="Karasinski D."/>
            <person name="Kautmanova I."/>
            <person name="Kiss B."/>
            <person name="Kocsube S."/>
            <person name="Kotiranta H."/>
            <person name="LaButti K.M."/>
            <person name="Lechner B.E."/>
            <person name="Liimatainen K."/>
            <person name="Lipzen A."/>
            <person name="Lukacs Z."/>
            <person name="Mihaltcheva S."/>
            <person name="Morgado L.N."/>
            <person name="Niskanen T."/>
            <person name="Noordeloos M.E."/>
            <person name="Ohm R.A."/>
            <person name="Ortiz-Santana B."/>
            <person name="Ovrebo C."/>
            <person name="Racz N."/>
            <person name="Riley R."/>
            <person name="Savchenko A."/>
            <person name="Shiryaev A."/>
            <person name="Soop K."/>
            <person name="Spirin V."/>
            <person name="Szebenyi C."/>
            <person name="Tomsovsky M."/>
            <person name="Tulloss R.E."/>
            <person name="Uehling J."/>
            <person name="Grigoriev I.V."/>
            <person name="Vagvolgyi C."/>
            <person name="Papp T."/>
            <person name="Martin F.M."/>
            <person name="Miettinen O."/>
            <person name="Hibbett D.S."/>
            <person name="Nagy L.G."/>
        </authorList>
    </citation>
    <scope>NUCLEOTIDE SEQUENCE [LARGE SCALE GENOMIC DNA]</scope>
    <source>
        <strain evidence="1 2">NL-1719</strain>
    </source>
</reference>
<gene>
    <name evidence="1" type="ORF">BDN72DRAFT_522292</name>
</gene>
<name>A0ACD3AYF2_9AGAR</name>
<sequence>MPPSPERGTEPEDDGGLPFADHTPTAPMTYTFLADMTPAVFPSMGGESAPPVQLSATHDVSLQSSNFAATPPTSPLTPIEGTSTSALQLVPPRGSHGKKRDPSYIPRPPNAFILFRSSFINSQQVPRKVEGNHRELSKIIGTCWRSLPLEERQKWEEKAVVAQAEHRKRYPDWRFRPGANALLKLQDGTRSKPRKRAATRSKTAASAADGAQKVDVSKDKGKRRAKPKPKVTEAERGGKVAQVSVEGNAGLELETGVKEWEGSSSSAGSQEGQPTGSGQEDRAKVQGRRTSNAADSTQPMSTIVEEESGEESSAMQDDPADFDSRPPTPCSTPTISDRSSHSHPYPHRSRSPERGNRAETMPVGHLSEVPLTQLYKRSVSVPAPTSRSRFPETSPHSHTSTINYQTFASPTNSWGHFRRDTVSFPMNPADYHPHHSVQPNHPHSWANTDVNRSPPHLENSWWRSDPGDLSFQDQSSYSRSDLNTSIPMNHGDMASGQYNHNFSEAHIHRSTWPPSSMDGPTVVEDPLMHLHAIIPSTPSTSTSTNPPNNITIVSPTASPHASSSSDIPFFNQNSTLPRSSFSALTGWDGDFNAPSTSTGASTSSAITDPTCTAACDDISRGWQPHPGWENQVQPIGLQGGSHDWDQLPPDTNDPTGRGITPRSTRNMTFDSGIYPQLHYNYSQFAFQHKHSNLQGSVYDVSDFSGNSGSA</sequence>
<evidence type="ECO:0000313" key="2">
    <source>
        <dbReference type="Proteomes" id="UP000308600"/>
    </source>
</evidence>
<dbReference type="EMBL" id="ML208308">
    <property type="protein sequence ID" value="TFK70755.1"/>
    <property type="molecule type" value="Genomic_DNA"/>
</dbReference>
<proteinExistence type="predicted"/>
<protein>
    <submittedName>
        <fullName evidence="1">Uncharacterized protein</fullName>
    </submittedName>
</protein>
<evidence type="ECO:0000313" key="1">
    <source>
        <dbReference type="EMBL" id="TFK70755.1"/>
    </source>
</evidence>
<accession>A0ACD3AYF2</accession>
<dbReference type="Proteomes" id="UP000308600">
    <property type="component" value="Unassembled WGS sequence"/>
</dbReference>
<keyword evidence="2" id="KW-1185">Reference proteome</keyword>